<feature type="transmembrane region" description="Helical" evidence="1">
    <location>
        <begin position="76"/>
        <end position="99"/>
    </location>
</feature>
<dbReference type="InterPro" id="IPR025196">
    <property type="entry name" value="DUF4126"/>
</dbReference>
<dbReference type="Proteomes" id="UP001501175">
    <property type="component" value="Unassembled WGS sequence"/>
</dbReference>
<keyword evidence="1" id="KW-0472">Membrane</keyword>
<feature type="transmembrane region" description="Helical" evidence="1">
    <location>
        <begin position="106"/>
        <end position="129"/>
    </location>
</feature>
<keyword evidence="4" id="KW-1185">Reference proteome</keyword>
<feature type="transmembrane region" description="Helical" evidence="1">
    <location>
        <begin position="149"/>
        <end position="178"/>
    </location>
</feature>
<organism evidence="3 4">
    <name type="scientific">Nibrella saemangeumensis</name>
    <dbReference type="NCBI Taxonomy" id="1084526"/>
    <lineage>
        <taxon>Bacteria</taxon>
        <taxon>Pseudomonadati</taxon>
        <taxon>Bacteroidota</taxon>
        <taxon>Cytophagia</taxon>
        <taxon>Cytophagales</taxon>
        <taxon>Spirosomataceae</taxon>
        <taxon>Nibrella</taxon>
    </lineage>
</organism>
<feature type="transmembrane region" description="Helical" evidence="1">
    <location>
        <begin position="51"/>
        <end position="70"/>
    </location>
</feature>
<feature type="transmembrane region" description="Helical" evidence="1">
    <location>
        <begin position="6"/>
        <end position="30"/>
    </location>
</feature>
<dbReference type="EMBL" id="BAABHD010000024">
    <property type="protein sequence ID" value="GAA4454899.1"/>
    <property type="molecule type" value="Genomic_DNA"/>
</dbReference>
<reference evidence="4" key="1">
    <citation type="journal article" date="2019" name="Int. J. Syst. Evol. Microbiol.">
        <title>The Global Catalogue of Microorganisms (GCM) 10K type strain sequencing project: providing services to taxonomists for standard genome sequencing and annotation.</title>
        <authorList>
            <consortium name="The Broad Institute Genomics Platform"/>
            <consortium name="The Broad Institute Genome Sequencing Center for Infectious Disease"/>
            <person name="Wu L."/>
            <person name="Ma J."/>
        </authorList>
    </citation>
    <scope>NUCLEOTIDE SEQUENCE [LARGE SCALE GENOMIC DNA]</scope>
    <source>
        <strain evidence="4">JCM 17927</strain>
    </source>
</reference>
<evidence type="ECO:0000313" key="3">
    <source>
        <dbReference type="EMBL" id="GAA4454899.1"/>
    </source>
</evidence>
<sequence>MSWDWILSACMGIGLAACCGFRVFVPLLLAGLATKVGVISPLNGMEWVSTWPGILGLTVATAFELGAYYIPWLDNLLDTLAAPAAVVAGTLLSTSFFHIDSPILDWGLGLMLGGGAAGLVQAGTSLLRLGSTATTGGLGNPVVATTENVASFGFSIFTLLLPLIAFVVIGCLLIYIAVRLLTRRRFWFSRPKAQPGNPIDQIPRSSNGRA</sequence>
<proteinExistence type="predicted"/>
<evidence type="ECO:0000259" key="2">
    <source>
        <dbReference type="Pfam" id="PF13548"/>
    </source>
</evidence>
<feature type="domain" description="DUF4126" evidence="2">
    <location>
        <begin position="10"/>
        <end position="180"/>
    </location>
</feature>
<dbReference type="RefSeq" id="WP_345243415.1">
    <property type="nucleotide sequence ID" value="NZ_BAABHD010000024.1"/>
</dbReference>
<accession>A0ABP8MV82</accession>
<keyword evidence="1" id="KW-0812">Transmembrane</keyword>
<keyword evidence="1" id="KW-1133">Transmembrane helix</keyword>
<evidence type="ECO:0000313" key="4">
    <source>
        <dbReference type="Proteomes" id="UP001501175"/>
    </source>
</evidence>
<evidence type="ECO:0000256" key="1">
    <source>
        <dbReference type="SAM" id="Phobius"/>
    </source>
</evidence>
<comment type="caution">
    <text evidence="3">The sequence shown here is derived from an EMBL/GenBank/DDBJ whole genome shotgun (WGS) entry which is preliminary data.</text>
</comment>
<dbReference type="Pfam" id="PF13548">
    <property type="entry name" value="DUF4126"/>
    <property type="match status" value="1"/>
</dbReference>
<gene>
    <name evidence="3" type="ORF">GCM10023189_22020</name>
</gene>
<protein>
    <submittedName>
        <fullName evidence="3">DUF4126 domain-containing protein</fullName>
    </submittedName>
</protein>
<name>A0ABP8MV82_9BACT</name>